<proteinExistence type="inferred from homology"/>
<evidence type="ECO:0000313" key="8">
    <source>
        <dbReference type="EMBL" id="CAI9281346.1"/>
    </source>
</evidence>
<feature type="transmembrane region" description="Helical" evidence="6">
    <location>
        <begin position="387"/>
        <end position="407"/>
    </location>
</feature>
<dbReference type="Proteomes" id="UP001177003">
    <property type="component" value="Chromosome 4"/>
</dbReference>
<dbReference type="SUPFAM" id="SSF103473">
    <property type="entry name" value="MFS general substrate transporter"/>
    <property type="match status" value="1"/>
</dbReference>
<evidence type="ECO:0000256" key="4">
    <source>
        <dbReference type="ARBA" id="ARBA00023136"/>
    </source>
</evidence>
<gene>
    <name evidence="8" type="ORF">LSALG_LOCUS21048</name>
</gene>
<evidence type="ECO:0000256" key="2">
    <source>
        <dbReference type="ARBA" id="ARBA00022692"/>
    </source>
</evidence>
<dbReference type="GO" id="GO:0016020">
    <property type="term" value="C:membrane"/>
    <property type="evidence" value="ECO:0007669"/>
    <property type="project" value="UniProtKB-SubCell"/>
</dbReference>
<dbReference type="AlphaFoldDB" id="A0AA35YW31"/>
<reference evidence="8" key="1">
    <citation type="submission" date="2023-04" db="EMBL/GenBank/DDBJ databases">
        <authorList>
            <person name="Vijverberg K."/>
            <person name="Xiong W."/>
            <person name="Schranz E."/>
        </authorList>
    </citation>
    <scope>NUCLEOTIDE SEQUENCE</scope>
</reference>
<dbReference type="PANTHER" id="PTHR21576:SF163">
    <property type="entry name" value="NODULIN-LIKE, MAJOR FACILITATOR SUPERFAMILY DOMAIN PROTEIN-RELATED"/>
    <property type="match status" value="1"/>
</dbReference>
<evidence type="ECO:0000259" key="7">
    <source>
        <dbReference type="Pfam" id="PF06813"/>
    </source>
</evidence>
<evidence type="ECO:0000256" key="6">
    <source>
        <dbReference type="SAM" id="Phobius"/>
    </source>
</evidence>
<organism evidence="8 9">
    <name type="scientific">Lactuca saligna</name>
    <name type="common">Willowleaf lettuce</name>
    <dbReference type="NCBI Taxonomy" id="75948"/>
    <lineage>
        <taxon>Eukaryota</taxon>
        <taxon>Viridiplantae</taxon>
        <taxon>Streptophyta</taxon>
        <taxon>Embryophyta</taxon>
        <taxon>Tracheophyta</taxon>
        <taxon>Spermatophyta</taxon>
        <taxon>Magnoliopsida</taxon>
        <taxon>eudicotyledons</taxon>
        <taxon>Gunneridae</taxon>
        <taxon>Pentapetalae</taxon>
        <taxon>asterids</taxon>
        <taxon>campanulids</taxon>
        <taxon>Asterales</taxon>
        <taxon>Asteraceae</taxon>
        <taxon>Cichorioideae</taxon>
        <taxon>Cichorieae</taxon>
        <taxon>Lactucinae</taxon>
        <taxon>Lactuca</taxon>
    </lineage>
</organism>
<accession>A0AA35YW31</accession>
<feature type="transmembrane region" description="Helical" evidence="6">
    <location>
        <begin position="131"/>
        <end position="156"/>
    </location>
</feature>
<protein>
    <recommendedName>
        <fullName evidence="7">Nodulin-like domain-containing protein</fullName>
    </recommendedName>
</protein>
<dbReference type="EMBL" id="OX465080">
    <property type="protein sequence ID" value="CAI9281346.1"/>
    <property type="molecule type" value="Genomic_DNA"/>
</dbReference>
<dbReference type="InterPro" id="IPR036259">
    <property type="entry name" value="MFS_trans_sf"/>
</dbReference>
<evidence type="ECO:0000256" key="3">
    <source>
        <dbReference type="ARBA" id="ARBA00022989"/>
    </source>
</evidence>
<keyword evidence="4 6" id="KW-0472">Membrane</keyword>
<evidence type="ECO:0000313" key="9">
    <source>
        <dbReference type="Proteomes" id="UP001177003"/>
    </source>
</evidence>
<evidence type="ECO:0000256" key="5">
    <source>
        <dbReference type="ARBA" id="ARBA00044504"/>
    </source>
</evidence>
<keyword evidence="9" id="KW-1185">Reference proteome</keyword>
<sequence>MISNTYNLLLKIKKIENSKLIATVASIWIQCTGGASYAFGIYSAALKSSQGYDQSTLDTVSVFKDIGANIGVLASLLYHAVTNNHRDSTSSSSRFKCGLPIVYLFGVAQCFFGYFLMWLSITRRIYKPSVLLMCIFMFMASHAQTFFNTANIVVAVRNFPDYGGTTIGIMKNFVIFIYSGLSRSKRSDTNTNLHDVLRRQTNQIHTNACRGSISRLPHSHVSHSRKPLKHNEVTIAGYLTITLYLQNKIVFSSRAHQEAREALIVASESQVVASHGGSPAVEMNLLQAMTIVNFWLLLASMVCAMGSGLATINNVTQIGQSLNYSTTKIIRILSLWSIWNFLGRFSGGYLSDFSLHEWGWGDRCSSISITLLAMVVGHLWIAYGGNLLFGTAVIGICYGSQWFFNAYDYF</sequence>
<dbReference type="Pfam" id="PF06813">
    <property type="entry name" value="Nodulin-like"/>
    <property type="match status" value="1"/>
</dbReference>
<comment type="similarity">
    <text evidence="5">Belongs to the major facilitator superfamily. Phosphate:H(+) symporter (TC 2.A.1.9) family.</text>
</comment>
<keyword evidence="2 6" id="KW-0812">Transmembrane</keyword>
<feature type="transmembrane region" description="Helical" evidence="6">
    <location>
        <begin position="162"/>
        <end position="181"/>
    </location>
</feature>
<feature type="domain" description="Nodulin-like" evidence="7">
    <location>
        <begin position="22"/>
        <end position="174"/>
    </location>
</feature>
<comment type="subcellular location">
    <subcellularLocation>
        <location evidence="1">Membrane</location>
        <topology evidence="1">Multi-pass membrane protein</topology>
    </subcellularLocation>
</comment>
<evidence type="ECO:0000256" key="1">
    <source>
        <dbReference type="ARBA" id="ARBA00004141"/>
    </source>
</evidence>
<dbReference type="PANTHER" id="PTHR21576">
    <property type="entry name" value="UNCHARACTERIZED NODULIN-LIKE PROTEIN"/>
    <property type="match status" value="1"/>
</dbReference>
<feature type="transmembrane region" description="Helical" evidence="6">
    <location>
        <begin position="20"/>
        <end position="42"/>
    </location>
</feature>
<feature type="transmembrane region" description="Helical" evidence="6">
    <location>
        <begin position="292"/>
        <end position="312"/>
    </location>
</feature>
<name>A0AA35YW31_LACSI</name>
<keyword evidence="3 6" id="KW-1133">Transmembrane helix</keyword>
<feature type="transmembrane region" description="Helical" evidence="6">
    <location>
        <begin position="101"/>
        <end position="119"/>
    </location>
</feature>
<dbReference type="InterPro" id="IPR010658">
    <property type="entry name" value="Nodulin-like"/>
</dbReference>